<organism evidence="2 3">
    <name type="scientific">Parvularcula dongshanensis</name>
    <dbReference type="NCBI Taxonomy" id="1173995"/>
    <lineage>
        <taxon>Bacteria</taxon>
        <taxon>Pseudomonadati</taxon>
        <taxon>Pseudomonadota</taxon>
        <taxon>Alphaproteobacteria</taxon>
        <taxon>Parvularculales</taxon>
        <taxon>Parvularculaceae</taxon>
        <taxon>Parvularcula</taxon>
    </lineage>
</organism>
<protein>
    <submittedName>
        <fullName evidence="2">Iron-sulfur cluster assembly accessory protein</fullName>
    </submittedName>
</protein>
<sequence length="114" mass="11964">MADGSDTPTITLTDSAARRIAEILSGEAEGSMLRIAVLGGGCSGFQYDYSITTEREDGDLLLEKEGGRVLIDETSQQYMPGATIDYAEELIAAAFKIDNPIATSGCGCGTSFSL</sequence>
<evidence type="ECO:0000259" key="1">
    <source>
        <dbReference type="Pfam" id="PF01521"/>
    </source>
</evidence>
<name>A0A840I6Z7_9PROT</name>
<evidence type="ECO:0000313" key="2">
    <source>
        <dbReference type="EMBL" id="MBB4660023.1"/>
    </source>
</evidence>
<dbReference type="GO" id="GO:0016226">
    <property type="term" value="P:iron-sulfur cluster assembly"/>
    <property type="evidence" value="ECO:0007669"/>
    <property type="project" value="InterPro"/>
</dbReference>
<dbReference type="Proteomes" id="UP000563524">
    <property type="component" value="Unassembled WGS sequence"/>
</dbReference>
<dbReference type="NCBIfam" id="TIGR00049">
    <property type="entry name" value="iron-sulfur cluster assembly accessory protein"/>
    <property type="match status" value="1"/>
</dbReference>
<dbReference type="GO" id="GO:0051537">
    <property type="term" value="F:2 iron, 2 sulfur cluster binding"/>
    <property type="evidence" value="ECO:0007669"/>
    <property type="project" value="UniProtKB-ARBA"/>
</dbReference>
<dbReference type="GO" id="GO:0005506">
    <property type="term" value="F:iron ion binding"/>
    <property type="evidence" value="ECO:0007669"/>
    <property type="project" value="TreeGrafter"/>
</dbReference>
<dbReference type="SUPFAM" id="SSF89360">
    <property type="entry name" value="HesB-like domain"/>
    <property type="match status" value="1"/>
</dbReference>
<dbReference type="Gene3D" id="2.60.300.12">
    <property type="entry name" value="HesB-like domain"/>
    <property type="match status" value="1"/>
</dbReference>
<dbReference type="InterPro" id="IPR000361">
    <property type="entry name" value="ATAP_core_dom"/>
</dbReference>
<dbReference type="PANTHER" id="PTHR43011">
    <property type="entry name" value="IRON-SULFUR CLUSTER ASSEMBLY 2 HOMOLOG, MITOCHONDRIAL"/>
    <property type="match status" value="1"/>
</dbReference>
<dbReference type="PANTHER" id="PTHR43011:SF1">
    <property type="entry name" value="IRON-SULFUR CLUSTER ASSEMBLY 2 HOMOLOG, MITOCHONDRIAL"/>
    <property type="match status" value="1"/>
</dbReference>
<evidence type="ECO:0000313" key="3">
    <source>
        <dbReference type="Proteomes" id="UP000563524"/>
    </source>
</evidence>
<feature type="domain" description="Core" evidence="1">
    <location>
        <begin position="9"/>
        <end position="109"/>
    </location>
</feature>
<dbReference type="InterPro" id="IPR035903">
    <property type="entry name" value="HesB-like_dom_sf"/>
</dbReference>
<comment type="caution">
    <text evidence="2">The sequence shown here is derived from an EMBL/GenBank/DDBJ whole genome shotgun (WGS) entry which is preliminary data.</text>
</comment>
<dbReference type="EMBL" id="JACHOB010000006">
    <property type="protein sequence ID" value="MBB4660023.1"/>
    <property type="molecule type" value="Genomic_DNA"/>
</dbReference>
<gene>
    <name evidence="2" type="ORF">GGQ59_002567</name>
</gene>
<dbReference type="Pfam" id="PF01521">
    <property type="entry name" value="Fe-S_biosyn"/>
    <property type="match status" value="1"/>
</dbReference>
<dbReference type="InterPro" id="IPR016092">
    <property type="entry name" value="ATAP"/>
</dbReference>
<proteinExistence type="predicted"/>
<dbReference type="AlphaFoldDB" id="A0A840I6Z7"/>
<keyword evidence="3" id="KW-1185">Reference proteome</keyword>
<dbReference type="RefSeq" id="WP_183819215.1">
    <property type="nucleotide sequence ID" value="NZ_JACHOB010000006.1"/>
</dbReference>
<dbReference type="GO" id="GO:0051539">
    <property type="term" value="F:4 iron, 4 sulfur cluster binding"/>
    <property type="evidence" value="ECO:0007669"/>
    <property type="project" value="TreeGrafter"/>
</dbReference>
<accession>A0A840I6Z7</accession>
<reference evidence="2 3" key="1">
    <citation type="submission" date="2020-08" db="EMBL/GenBank/DDBJ databases">
        <title>Genomic Encyclopedia of Type Strains, Phase IV (KMG-IV): sequencing the most valuable type-strain genomes for metagenomic binning, comparative biology and taxonomic classification.</title>
        <authorList>
            <person name="Goeker M."/>
        </authorList>
    </citation>
    <scope>NUCLEOTIDE SEQUENCE [LARGE SCALE GENOMIC DNA]</scope>
    <source>
        <strain evidence="2 3">DSM 102850</strain>
    </source>
</reference>